<keyword evidence="5" id="KW-1185">Reference proteome</keyword>
<evidence type="ECO:0000313" key="4">
    <source>
        <dbReference type="EMBL" id="OSX59402.1"/>
    </source>
</evidence>
<dbReference type="GeneID" id="36331440"/>
<feature type="region of interest" description="Disordered" evidence="2">
    <location>
        <begin position="42"/>
        <end position="79"/>
    </location>
</feature>
<evidence type="ECO:0000259" key="3">
    <source>
        <dbReference type="PROSITE" id="PS50089"/>
    </source>
</evidence>
<dbReference type="STRING" id="670580.A0A1X6MT51"/>
<sequence>KRAETRICPVCHEAIPVRLLSKHSDLEMARVEEIIQQVGSTEVLADAEPDDGLTSRSRRSAVKARKGLSHSQSAATFASTSEVTLEQITKSIRTLKNRRKQRHAQLRELMRDDEDVPWWGRGHNEAGGTPCPVCGQNVPGDEDVVEAHVDSCLAHLRITEVQGSQSREADMEMDIDVEGGILAGVNFRGACEHLSGQCSVCDRMSIGTGFDIRDRTQQDVEDEVDVDGEDEVLFGAAQFTENDILAVSGQHESEDEDEDVDVETGDIGETTKALKELLAEGKVEERHVDDVKRAMDEVMGVGEAEEVEQAIESARKQNDQVALIQALENKISLLASLRVSSSTSLLCRICLDPYTEPTASTGCWHTCCRECWLRCLGSTKMCPICKRITAAADLRRVYL</sequence>
<keyword evidence="1" id="KW-0862">Zinc</keyword>
<evidence type="ECO:0000256" key="1">
    <source>
        <dbReference type="PROSITE-ProRule" id="PRU00175"/>
    </source>
</evidence>
<keyword evidence="1" id="KW-0479">Metal-binding</keyword>
<dbReference type="Gene3D" id="3.30.160.60">
    <property type="entry name" value="Classic Zinc Finger"/>
    <property type="match status" value="1"/>
</dbReference>
<dbReference type="GO" id="GO:0061630">
    <property type="term" value="F:ubiquitin protein ligase activity"/>
    <property type="evidence" value="ECO:0007669"/>
    <property type="project" value="TreeGrafter"/>
</dbReference>
<dbReference type="Pfam" id="PF15926">
    <property type="entry name" value="RNF220"/>
    <property type="match status" value="1"/>
</dbReference>
<organism evidence="4 5">
    <name type="scientific">Postia placenta MAD-698-R-SB12</name>
    <dbReference type="NCBI Taxonomy" id="670580"/>
    <lineage>
        <taxon>Eukaryota</taxon>
        <taxon>Fungi</taxon>
        <taxon>Dikarya</taxon>
        <taxon>Basidiomycota</taxon>
        <taxon>Agaricomycotina</taxon>
        <taxon>Agaricomycetes</taxon>
        <taxon>Polyporales</taxon>
        <taxon>Adustoporiaceae</taxon>
        <taxon>Rhodonia</taxon>
    </lineage>
</organism>
<feature type="domain" description="RING-type" evidence="3">
    <location>
        <begin position="347"/>
        <end position="386"/>
    </location>
</feature>
<name>A0A1X6MT51_9APHY</name>
<evidence type="ECO:0000313" key="5">
    <source>
        <dbReference type="Proteomes" id="UP000194127"/>
    </source>
</evidence>
<feature type="compositionally biased region" description="Polar residues" evidence="2">
    <location>
        <begin position="69"/>
        <end position="79"/>
    </location>
</feature>
<dbReference type="Gene3D" id="3.30.40.10">
    <property type="entry name" value="Zinc/RING finger domain, C3HC4 (zinc finger)"/>
    <property type="match status" value="1"/>
</dbReference>
<dbReference type="PROSITE" id="PS50089">
    <property type="entry name" value="ZF_RING_2"/>
    <property type="match status" value="1"/>
</dbReference>
<dbReference type="GO" id="GO:0016567">
    <property type="term" value="P:protein ubiquitination"/>
    <property type="evidence" value="ECO:0007669"/>
    <property type="project" value="TreeGrafter"/>
</dbReference>
<dbReference type="AlphaFoldDB" id="A0A1X6MT51"/>
<dbReference type="Proteomes" id="UP000194127">
    <property type="component" value="Unassembled WGS sequence"/>
</dbReference>
<dbReference type="InterPro" id="IPR013083">
    <property type="entry name" value="Znf_RING/FYVE/PHD"/>
</dbReference>
<dbReference type="PANTHER" id="PTHR13459:SF1">
    <property type="entry name" value="E3 UBIQUITIN-PROTEIN LIGASE RNF220 ISOFORM X1"/>
    <property type="match status" value="1"/>
</dbReference>
<proteinExistence type="predicted"/>
<gene>
    <name evidence="4" type="ORF">POSPLADRAFT_1151091</name>
</gene>
<dbReference type="PANTHER" id="PTHR13459">
    <property type="entry name" value="E3 UBIQUITIN-PROTEIN LIGASE RNF220 ISOFORM X1"/>
    <property type="match status" value="1"/>
</dbReference>
<dbReference type="RefSeq" id="XP_024336196.1">
    <property type="nucleotide sequence ID" value="XM_024486491.1"/>
</dbReference>
<accession>A0A1X6MT51</accession>
<dbReference type="GO" id="GO:0008270">
    <property type="term" value="F:zinc ion binding"/>
    <property type="evidence" value="ECO:0007669"/>
    <property type="project" value="UniProtKB-KW"/>
</dbReference>
<dbReference type="Pfam" id="PF13923">
    <property type="entry name" value="zf-C3HC4_2"/>
    <property type="match status" value="1"/>
</dbReference>
<feature type="compositionally biased region" description="Basic residues" evidence="2">
    <location>
        <begin position="56"/>
        <end position="68"/>
    </location>
</feature>
<feature type="non-terminal residue" evidence="4">
    <location>
        <position position="1"/>
    </location>
</feature>
<keyword evidence="1" id="KW-0863">Zinc-finger</keyword>
<dbReference type="InterPro" id="IPR031824">
    <property type="entry name" value="RNF220_mid"/>
</dbReference>
<dbReference type="InterPro" id="IPR052443">
    <property type="entry name" value="E3_ubiq-ligase_RNF220-like"/>
</dbReference>
<dbReference type="OrthoDB" id="6270329at2759"/>
<evidence type="ECO:0000256" key="2">
    <source>
        <dbReference type="SAM" id="MobiDB-lite"/>
    </source>
</evidence>
<reference evidence="4 5" key="1">
    <citation type="submission" date="2017-04" db="EMBL/GenBank/DDBJ databases">
        <title>Genome Sequence of the Model Brown-Rot Fungus Postia placenta SB12.</title>
        <authorList>
            <consortium name="DOE Joint Genome Institute"/>
            <person name="Gaskell J."/>
            <person name="Kersten P."/>
            <person name="Larrondo L.F."/>
            <person name="Canessa P."/>
            <person name="Martinez D."/>
            <person name="Hibbett D."/>
            <person name="Schmoll M."/>
            <person name="Kubicek C.P."/>
            <person name="Martinez A.T."/>
            <person name="Yadav J."/>
            <person name="Master E."/>
            <person name="Magnuson J.K."/>
            <person name="James T."/>
            <person name="Yaver D."/>
            <person name="Berka R."/>
            <person name="Labutti K."/>
            <person name="Lipzen A."/>
            <person name="Aerts A."/>
            <person name="Barry K."/>
            <person name="Henrissat B."/>
            <person name="Blanchette R."/>
            <person name="Grigoriev I."/>
            <person name="Cullen D."/>
        </authorList>
    </citation>
    <scope>NUCLEOTIDE SEQUENCE [LARGE SCALE GENOMIC DNA]</scope>
    <source>
        <strain evidence="4 5">MAD-698-R-SB12</strain>
    </source>
</reference>
<dbReference type="InterPro" id="IPR001841">
    <property type="entry name" value="Znf_RING"/>
</dbReference>
<protein>
    <recommendedName>
        <fullName evidence="3">RING-type domain-containing protein</fullName>
    </recommendedName>
</protein>
<dbReference type="EMBL" id="KZ110602">
    <property type="protein sequence ID" value="OSX59402.1"/>
    <property type="molecule type" value="Genomic_DNA"/>
</dbReference>
<dbReference type="SUPFAM" id="SSF57850">
    <property type="entry name" value="RING/U-box"/>
    <property type="match status" value="1"/>
</dbReference>